<evidence type="ECO:0000313" key="3">
    <source>
        <dbReference type="EMBL" id="KAF6163531.1"/>
    </source>
</evidence>
<dbReference type="GO" id="GO:0005783">
    <property type="term" value="C:endoplasmic reticulum"/>
    <property type="evidence" value="ECO:0007669"/>
    <property type="project" value="TreeGrafter"/>
</dbReference>
<dbReference type="PANTHER" id="PTHR11918">
    <property type="entry name" value="RADICAL SAM PROTEINS"/>
    <property type="match status" value="1"/>
</dbReference>
<dbReference type="Proteomes" id="UP000541444">
    <property type="component" value="Unassembled WGS sequence"/>
</dbReference>
<name>A0A7J7N8H4_9MAGN</name>
<keyword evidence="1" id="KW-0808">Transferase</keyword>
<dbReference type="GO" id="GO:0051539">
    <property type="term" value="F:4 iron, 4 sulfur cluster binding"/>
    <property type="evidence" value="ECO:0007669"/>
    <property type="project" value="InterPro"/>
</dbReference>
<dbReference type="Gene3D" id="3.30.470.20">
    <property type="entry name" value="ATP-grasp fold, B domain"/>
    <property type="match status" value="1"/>
</dbReference>
<dbReference type="Gene3D" id="3.80.30.20">
    <property type="entry name" value="tm_1862 like domain"/>
    <property type="match status" value="1"/>
</dbReference>
<protein>
    <recommendedName>
        <fullName evidence="2">MTTase N-terminal domain-containing protein</fullName>
    </recommendedName>
</protein>
<reference evidence="3 4" key="1">
    <citation type="journal article" date="2020" name="IScience">
        <title>Genome Sequencing of the Endangered Kingdonia uniflora (Circaeasteraceae, Ranunculales) Reveals Potential Mechanisms of Evolutionary Specialization.</title>
        <authorList>
            <person name="Sun Y."/>
            <person name="Deng T."/>
            <person name="Zhang A."/>
            <person name="Moore M.J."/>
            <person name="Landis J.B."/>
            <person name="Lin N."/>
            <person name="Zhang H."/>
            <person name="Zhang X."/>
            <person name="Huang J."/>
            <person name="Zhang X."/>
            <person name="Sun H."/>
            <person name="Wang H."/>
        </authorList>
    </citation>
    <scope>NUCLEOTIDE SEQUENCE [LARGE SCALE GENOMIC DNA]</scope>
    <source>
        <strain evidence="3">TB1705</strain>
        <tissue evidence="3">Leaf</tissue>
    </source>
</reference>
<dbReference type="PANTHER" id="PTHR11918:SF45">
    <property type="entry name" value="THREONYLCARBAMOYLADENOSINE TRNA METHYLTHIOTRANSFERASE"/>
    <property type="match status" value="1"/>
</dbReference>
<accession>A0A7J7N8H4</accession>
<keyword evidence="4" id="KW-1185">Reference proteome</keyword>
<organism evidence="3 4">
    <name type="scientific">Kingdonia uniflora</name>
    <dbReference type="NCBI Taxonomy" id="39325"/>
    <lineage>
        <taxon>Eukaryota</taxon>
        <taxon>Viridiplantae</taxon>
        <taxon>Streptophyta</taxon>
        <taxon>Embryophyta</taxon>
        <taxon>Tracheophyta</taxon>
        <taxon>Spermatophyta</taxon>
        <taxon>Magnoliopsida</taxon>
        <taxon>Ranunculales</taxon>
        <taxon>Circaeasteraceae</taxon>
        <taxon>Kingdonia</taxon>
    </lineage>
</organism>
<dbReference type="AlphaFoldDB" id="A0A7J7N8H4"/>
<dbReference type="InterPro" id="IPR058240">
    <property type="entry name" value="rSAM_sf"/>
</dbReference>
<dbReference type="GO" id="GO:0035598">
    <property type="term" value="F:tRNA (N(6)-L-threonylcarbamoyladenosine(37)-C(2))-methylthiotransferase activity"/>
    <property type="evidence" value="ECO:0007669"/>
    <property type="project" value="TreeGrafter"/>
</dbReference>
<proteinExistence type="predicted"/>
<evidence type="ECO:0000256" key="1">
    <source>
        <dbReference type="ARBA" id="ARBA00022679"/>
    </source>
</evidence>
<gene>
    <name evidence="3" type="ORF">GIB67_002536</name>
</gene>
<dbReference type="PROSITE" id="PS51449">
    <property type="entry name" value="MTTASE_N"/>
    <property type="match status" value="1"/>
</dbReference>
<sequence length="258" mass="29102">MDTLIGKCKSAKKPLVVAGCVPQGSRDLKELEGVSVVGVQQIDSVVKVIKETLKDHEVCLLNRKTLPTLDLPKVRKNNFIKILLINVGCLVQSGSNTILTIMNREYTVGEFKTVVDTLYELVHEMWIATDIIYGLPSKTEEDFAQTLDLIRNYKFPQAFHKLAYIILLPPFGGYDAWKRTSVVATSFDFDQTQSVRPKGYYVVVRVTSEDPDDGFKPASGKVQDKGGRWIIVRHITTRIMTLICTFKVNRYEVCQNLA</sequence>
<evidence type="ECO:0000313" key="4">
    <source>
        <dbReference type="Proteomes" id="UP000541444"/>
    </source>
</evidence>
<comment type="caution">
    <text evidence="3">The sequence shown here is derived from an EMBL/GenBank/DDBJ whole genome shotgun (WGS) entry which is preliminary data.</text>
</comment>
<feature type="domain" description="MTTase N-terminal" evidence="2">
    <location>
        <begin position="1"/>
        <end position="54"/>
    </location>
</feature>
<dbReference type="InterPro" id="IPR023404">
    <property type="entry name" value="rSAM_horseshoe"/>
</dbReference>
<dbReference type="SUPFAM" id="SSF102114">
    <property type="entry name" value="Radical SAM enzymes"/>
    <property type="match status" value="1"/>
</dbReference>
<evidence type="ECO:0000259" key="2">
    <source>
        <dbReference type="PROSITE" id="PS51449"/>
    </source>
</evidence>
<dbReference type="EMBL" id="JACGCM010000973">
    <property type="protein sequence ID" value="KAF6163531.1"/>
    <property type="molecule type" value="Genomic_DNA"/>
</dbReference>
<dbReference type="OrthoDB" id="1746438at2759"/>
<dbReference type="InterPro" id="IPR013848">
    <property type="entry name" value="Methylthiotransferase_N"/>
</dbReference>